<comment type="similarity">
    <text evidence="3">Belongs to the methyl-accepting chemotaxis (MCP) protein family.</text>
</comment>
<dbReference type="PRINTS" id="PR00260">
    <property type="entry name" value="CHEMTRNSDUCR"/>
</dbReference>
<keyword evidence="5" id="KW-1133">Transmembrane helix</keyword>
<evidence type="ECO:0000313" key="8">
    <source>
        <dbReference type="EMBL" id="CDG84409.1"/>
    </source>
</evidence>
<dbReference type="SMART" id="SM00283">
    <property type="entry name" value="MA"/>
    <property type="match status" value="1"/>
</dbReference>
<dbReference type="InterPro" id="IPR024478">
    <property type="entry name" value="HlyB_4HB_MCP"/>
</dbReference>
<dbReference type="AlphaFoldDB" id="W0V6F1"/>
<dbReference type="HOGENOM" id="CLU_000445_107_16_4"/>
<dbReference type="Proteomes" id="UP000027604">
    <property type="component" value="Chromosome I"/>
</dbReference>
<keyword evidence="4" id="KW-0807">Transducer</keyword>
<feature type="domain" description="Methyl-accepting transducer" evidence="6">
    <location>
        <begin position="267"/>
        <end position="496"/>
    </location>
</feature>
<gene>
    <name evidence="8" type="ORF">GJA_3795</name>
</gene>
<dbReference type="eggNOG" id="COG0840">
    <property type="taxonomic scope" value="Bacteria"/>
</dbReference>
<dbReference type="OrthoDB" id="8576332at2"/>
<dbReference type="STRING" id="1349767.GJA_3795"/>
<sequence length="544" mass="57647">MKNLKIGTRLGVGYAVVLLLLAALTVLGLMRMQAAGDLTSRLVNSSIKNQRLVAEWAKLIEVNVTRVEAMSKAADSADQQKFELQVEQALVRLGELQQQIGAGLINPMVKDKFDTVVRHRIVYTEAREQLTKAVRAGDKEQGRHLFDTSFMPRATEYLAAINQLADAQMKTGDGVADSILASYQNTRIILVALGLLAIAFGIGFAFWITRSITGPLAQAVKVAETVSAGDLSSDITVASRDETGQLMQALKVMNDSLVKIVGQVRSGTDSMATASGEIAAGNQDLSARTEQQASSLEETASSMEQLTSTVRQNVDNARRANQLAQDAAEIAGQGGAVVAEVVNTMGSINASSRKIVDIISVIDSIAFQTNILALNAAVEAARAGEQGRGFAVVATEVRNLAHRSSAAAKEIKGLIDDSVHQVATGSSLVDKAGRTMQEIVQSIGFVTGIMREISHASEEQSAGIEQVNQAITEMDQVTQQNAALVEQASAAAEAMQEQAGQLAQVVSVFKLGGVSGPAQLTVKARIAAPAPVRIPAGGDRWEEF</sequence>
<dbReference type="GO" id="GO:0006935">
    <property type="term" value="P:chemotaxis"/>
    <property type="evidence" value="ECO:0007669"/>
    <property type="project" value="InterPro"/>
</dbReference>
<dbReference type="PROSITE" id="PS50885">
    <property type="entry name" value="HAMP"/>
    <property type="match status" value="1"/>
</dbReference>
<dbReference type="InterPro" id="IPR004089">
    <property type="entry name" value="MCPsignal_dom"/>
</dbReference>
<dbReference type="InterPro" id="IPR051310">
    <property type="entry name" value="MCP_chemotaxis"/>
</dbReference>
<dbReference type="PANTHER" id="PTHR43531">
    <property type="entry name" value="PROTEIN ICFG"/>
    <property type="match status" value="1"/>
</dbReference>
<evidence type="ECO:0000259" key="7">
    <source>
        <dbReference type="PROSITE" id="PS50885"/>
    </source>
</evidence>
<keyword evidence="9" id="KW-1185">Reference proteome</keyword>
<protein>
    <submittedName>
        <fullName evidence="8">HAMP domain protein</fullName>
    </submittedName>
</protein>
<dbReference type="PANTHER" id="PTHR43531:SF14">
    <property type="entry name" value="METHYL-ACCEPTING CHEMOTAXIS PROTEIN I-RELATED"/>
    <property type="match status" value="1"/>
</dbReference>
<keyword evidence="5" id="KW-0812">Transmembrane</keyword>
<dbReference type="Gene3D" id="1.10.287.950">
    <property type="entry name" value="Methyl-accepting chemotaxis protein"/>
    <property type="match status" value="1"/>
</dbReference>
<dbReference type="GO" id="GO:0005886">
    <property type="term" value="C:plasma membrane"/>
    <property type="evidence" value="ECO:0007669"/>
    <property type="project" value="TreeGrafter"/>
</dbReference>
<dbReference type="CDD" id="cd06225">
    <property type="entry name" value="HAMP"/>
    <property type="match status" value="1"/>
</dbReference>
<dbReference type="EMBL" id="HG322949">
    <property type="protein sequence ID" value="CDG84409.1"/>
    <property type="molecule type" value="Genomic_DNA"/>
</dbReference>
<evidence type="ECO:0000256" key="1">
    <source>
        <dbReference type="ARBA" id="ARBA00004370"/>
    </source>
</evidence>
<name>W0V6F1_9BURK</name>
<dbReference type="PROSITE" id="PS50111">
    <property type="entry name" value="CHEMOTAXIS_TRANSDUC_2"/>
    <property type="match status" value="1"/>
</dbReference>
<dbReference type="Pfam" id="PF00672">
    <property type="entry name" value="HAMP"/>
    <property type="match status" value="1"/>
</dbReference>
<dbReference type="Gene3D" id="6.10.340.10">
    <property type="match status" value="1"/>
</dbReference>
<dbReference type="CDD" id="cd19411">
    <property type="entry name" value="MCP2201-like_sensor"/>
    <property type="match status" value="1"/>
</dbReference>
<dbReference type="CDD" id="cd11386">
    <property type="entry name" value="MCP_signal"/>
    <property type="match status" value="1"/>
</dbReference>
<comment type="subcellular location">
    <subcellularLocation>
        <location evidence="1">Membrane</location>
    </subcellularLocation>
</comment>
<dbReference type="RefSeq" id="WP_038494714.1">
    <property type="nucleotide sequence ID" value="NZ_BCTH01000106.1"/>
</dbReference>
<reference evidence="8 9" key="1">
    <citation type="journal article" date="2015" name="Genome Announc.">
        <title>Genome Sequence of Mushroom Soft-Rot Pathogen Janthinobacterium agaricidamnosum.</title>
        <authorList>
            <person name="Graupner K."/>
            <person name="Lackner G."/>
            <person name="Hertweck C."/>
        </authorList>
    </citation>
    <scope>NUCLEOTIDE SEQUENCE [LARGE SCALE GENOMIC DNA]</scope>
    <source>
        <strain evidence="9">NBRC 102515 / DSM 9628</strain>
    </source>
</reference>
<keyword evidence="5" id="KW-0472">Membrane</keyword>
<dbReference type="SMART" id="SM00304">
    <property type="entry name" value="HAMP"/>
    <property type="match status" value="1"/>
</dbReference>
<feature type="domain" description="HAMP" evidence="7">
    <location>
        <begin position="210"/>
        <end position="262"/>
    </location>
</feature>
<feature type="transmembrane region" description="Helical" evidence="5">
    <location>
        <begin position="12"/>
        <end position="30"/>
    </location>
</feature>
<evidence type="ECO:0000256" key="4">
    <source>
        <dbReference type="PROSITE-ProRule" id="PRU00284"/>
    </source>
</evidence>
<proteinExistence type="inferred from homology"/>
<evidence type="ECO:0000256" key="5">
    <source>
        <dbReference type="SAM" id="Phobius"/>
    </source>
</evidence>
<evidence type="ECO:0000313" key="9">
    <source>
        <dbReference type="Proteomes" id="UP000027604"/>
    </source>
</evidence>
<dbReference type="InterPro" id="IPR003660">
    <property type="entry name" value="HAMP_dom"/>
</dbReference>
<organism evidence="8 9">
    <name type="scientific">Janthinobacterium agaricidamnosum NBRC 102515 = DSM 9628</name>
    <dbReference type="NCBI Taxonomy" id="1349767"/>
    <lineage>
        <taxon>Bacteria</taxon>
        <taxon>Pseudomonadati</taxon>
        <taxon>Pseudomonadota</taxon>
        <taxon>Betaproteobacteria</taxon>
        <taxon>Burkholderiales</taxon>
        <taxon>Oxalobacteraceae</taxon>
        <taxon>Janthinobacterium</taxon>
    </lineage>
</organism>
<evidence type="ECO:0000256" key="2">
    <source>
        <dbReference type="ARBA" id="ARBA00022481"/>
    </source>
</evidence>
<dbReference type="Pfam" id="PF00015">
    <property type="entry name" value="MCPsignal"/>
    <property type="match status" value="1"/>
</dbReference>
<keyword evidence="2" id="KW-0488">Methylation</keyword>
<dbReference type="InterPro" id="IPR004090">
    <property type="entry name" value="Chemotax_Me-accpt_rcpt"/>
</dbReference>
<dbReference type="GO" id="GO:0007165">
    <property type="term" value="P:signal transduction"/>
    <property type="evidence" value="ECO:0007669"/>
    <property type="project" value="UniProtKB-KW"/>
</dbReference>
<dbReference type="KEGG" id="jag:GJA_3795"/>
<dbReference type="Pfam" id="PF12729">
    <property type="entry name" value="4HB_MCP_1"/>
    <property type="match status" value="1"/>
</dbReference>
<feature type="transmembrane region" description="Helical" evidence="5">
    <location>
        <begin position="188"/>
        <end position="208"/>
    </location>
</feature>
<dbReference type="GO" id="GO:0004888">
    <property type="term" value="F:transmembrane signaling receptor activity"/>
    <property type="evidence" value="ECO:0007669"/>
    <property type="project" value="InterPro"/>
</dbReference>
<evidence type="ECO:0000259" key="6">
    <source>
        <dbReference type="PROSITE" id="PS50111"/>
    </source>
</evidence>
<dbReference type="SUPFAM" id="SSF58104">
    <property type="entry name" value="Methyl-accepting chemotaxis protein (MCP) signaling domain"/>
    <property type="match status" value="1"/>
</dbReference>
<dbReference type="InterPro" id="IPR047347">
    <property type="entry name" value="YvaQ-like_sensor"/>
</dbReference>
<dbReference type="PATRIC" id="fig|1349767.4.peg.387"/>
<dbReference type="FunFam" id="1.10.287.950:FF:000001">
    <property type="entry name" value="Methyl-accepting chemotaxis sensory transducer"/>
    <property type="match status" value="1"/>
</dbReference>
<evidence type="ECO:0000256" key="3">
    <source>
        <dbReference type="ARBA" id="ARBA00029447"/>
    </source>
</evidence>
<accession>W0V6F1</accession>